<dbReference type="InterPro" id="IPR042532">
    <property type="entry name" value="EXOC3/Sec6_C"/>
</dbReference>
<evidence type="ECO:0000313" key="4">
    <source>
        <dbReference type="RefSeq" id="XP_023391011.1"/>
    </source>
</evidence>
<dbReference type="InterPro" id="IPR010326">
    <property type="entry name" value="EXOC3/Sec6"/>
</dbReference>
<evidence type="ECO:0000256" key="1">
    <source>
        <dbReference type="ARBA" id="ARBA00009447"/>
    </source>
</evidence>
<dbReference type="OrthoDB" id="9948828at2759"/>
<sequence>MNVVALENGELGSLLSPGTVRGLEDECVTDVKAQTRAALLRVLQEDEEHWGSTEDWTGSLAQDVCELLEEHTERAPRISQEFGERMAYCCLGGLAEFLQRALAERLARVGPPESEPAREAATSALDRVTRLCHRVLADILFQELQSVLCPSSHVSEAKPGGAGPGRVWSGGQSRVPRLLPQESQASWLDAVVPHLAEVLQLEDTPSIQVEVGVLVRDYPDIRRKHVAALLDIRGLRNTAARHEILAVARDLELSEGKALSPPRDRAFFADIPVPRPPFCLGLPLFLGRLPLSQLARPSLACLPRLRPPSPSRPRAQC</sequence>
<evidence type="ECO:0000256" key="2">
    <source>
        <dbReference type="SAM" id="MobiDB-lite"/>
    </source>
</evidence>
<dbReference type="GO" id="GO:0051601">
    <property type="term" value="P:exocyst localization"/>
    <property type="evidence" value="ECO:0007669"/>
    <property type="project" value="TreeGrafter"/>
</dbReference>
<dbReference type="GO" id="GO:0000149">
    <property type="term" value="F:SNARE binding"/>
    <property type="evidence" value="ECO:0007669"/>
    <property type="project" value="TreeGrafter"/>
</dbReference>
<comment type="similarity">
    <text evidence="1">Belongs to the SEC6 family.</text>
</comment>
<organism evidence="3 4">
    <name type="scientific">Pteropus vampyrus</name>
    <name type="common">Large flying fox</name>
    <dbReference type="NCBI Taxonomy" id="132908"/>
    <lineage>
        <taxon>Eukaryota</taxon>
        <taxon>Metazoa</taxon>
        <taxon>Chordata</taxon>
        <taxon>Craniata</taxon>
        <taxon>Vertebrata</taxon>
        <taxon>Euteleostomi</taxon>
        <taxon>Mammalia</taxon>
        <taxon>Eutheria</taxon>
        <taxon>Laurasiatheria</taxon>
        <taxon>Chiroptera</taxon>
        <taxon>Yinpterochiroptera</taxon>
        <taxon>Pteropodoidea</taxon>
        <taxon>Pteropodidae</taxon>
        <taxon>Pteropodinae</taxon>
        <taxon>Pteropus</taxon>
    </lineage>
</organism>
<dbReference type="GO" id="GO:0000145">
    <property type="term" value="C:exocyst"/>
    <property type="evidence" value="ECO:0007669"/>
    <property type="project" value="InterPro"/>
</dbReference>
<dbReference type="PANTHER" id="PTHR21292:SF7">
    <property type="entry name" value="EXOCYST COMPLEX COMPONENT 3-LIKE 2"/>
    <property type="match status" value="1"/>
</dbReference>
<dbReference type="PANTHER" id="PTHR21292">
    <property type="entry name" value="EXOCYST COMPLEX COMPONENT SEC6-RELATED"/>
    <property type="match status" value="1"/>
</dbReference>
<accession>A0A6P6CTW7</accession>
<reference evidence="4" key="1">
    <citation type="submission" date="2025-08" db="UniProtKB">
        <authorList>
            <consortium name="RefSeq"/>
        </authorList>
    </citation>
    <scope>IDENTIFICATION</scope>
    <source>
        <tissue evidence="4">Kidney</tissue>
    </source>
</reference>
<feature type="region of interest" description="Disordered" evidence="2">
    <location>
        <begin position="153"/>
        <end position="173"/>
    </location>
</feature>
<name>A0A6P6CTW7_PTEVA</name>
<dbReference type="KEGG" id="pvp:105297414"/>
<dbReference type="CTD" id="90332"/>
<proteinExistence type="inferred from homology"/>
<dbReference type="Gene3D" id="1.10.357.70">
    <property type="entry name" value="Exocyst complex component Sec6, C-terminal domain"/>
    <property type="match status" value="1"/>
</dbReference>
<dbReference type="RefSeq" id="XP_023391011.1">
    <property type="nucleotide sequence ID" value="XM_023535243.1"/>
</dbReference>
<dbReference type="GO" id="GO:0006887">
    <property type="term" value="P:exocytosis"/>
    <property type="evidence" value="ECO:0007669"/>
    <property type="project" value="InterPro"/>
</dbReference>
<gene>
    <name evidence="4" type="primary">EXOC3L2</name>
</gene>
<dbReference type="GeneID" id="105297414"/>
<keyword evidence="3" id="KW-1185">Reference proteome</keyword>
<evidence type="ECO:0000313" key="3">
    <source>
        <dbReference type="Proteomes" id="UP000515202"/>
    </source>
</evidence>
<protein>
    <submittedName>
        <fullName evidence="4">Exocyst complex component 3-like protein 2</fullName>
    </submittedName>
</protein>
<dbReference type="AlphaFoldDB" id="A0A6P6CTW7"/>
<dbReference type="Proteomes" id="UP000515202">
    <property type="component" value="Unplaced"/>
</dbReference>